<evidence type="ECO:0000313" key="6">
    <source>
        <dbReference type="Ensembl" id="ENSPPAP00000004236.1"/>
    </source>
</evidence>
<dbReference type="InterPro" id="IPR052296">
    <property type="entry name" value="TR-Histone_Methyltrans"/>
</dbReference>
<dbReference type="AlphaFoldDB" id="A0A2R8ZHK8"/>
<dbReference type="PANTHER" id="PTHR16516:SF5">
    <property type="entry name" value="ZINC FINGER PROTEIN 488"/>
    <property type="match status" value="1"/>
</dbReference>
<reference evidence="6" key="1">
    <citation type="submission" date="2025-08" db="UniProtKB">
        <authorList>
            <consortium name="Ensembl"/>
        </authorList>
    </citation>
    <scope>IDENTIFICATION</scope>
</reference>
<dbReference type="STRING" id="9597.ENSPPAP00000004236"/>
<dbReference type="Bgee" id="ENSPPAG00000017978">
    <property type="expression patterns" value="Expressed in cerebellum and 3 other cell types or tissues"/>
</dbReference>
<protein>
    <submittedName>
        <fullName evidence="6">Zinc finger protein 488</fullName>
    </submittedName>
</protein>
<dbReference type="OMA" id="DFWNLQM"/>
<feature type="compositionally biased region" description="Basic and acidic residues" evidence="4">
    <location>
        <begin position="154"/>
        <end position="173"/>
    </location>
</feature>
<evidence type="ECO:0000259" key="5">
    <source>
        <dbReference type="PROSITE" id="PS50157"/>
    </source>
</evidence>
<organism evidence="6 7">
    <name type="scientific">Pan paniscus</name>
    <name type="common">Pygmy chimpanzee</name>
    <name type="synonym">Bonobo</name>
    <dbReference type="NCBI Taxonomy" id="9597"/>
    <lineage>
        <taxon>Eukaryota</taxon>
        <taxon>Metazoa</taxon>
        <taxon>Chordata</taxon>
        <taxon>Craniata</taxon>
        <taxon>Vertebrata</taxon>
        <taxon>Euteleostomi</taxon>
        <taxon>Mammalia</taxon>
        <taxon>Eutheria</taxon>
        <taxon>Euarchontoglires</taxon>
        <taxon>Primates</taxon>
        <taxon>Haplorrhini</taxon>
        <taxon>Catarrhini</taxon>
        <taxon>Hominidae</taxon>
        <taxon>Pan</taxon>
    </lineage>
</organism>
<feature type="compositionally biased region" description="Low complexity" evidence="4">
    <location>
        <begin position="174"/>
        <end position="184"/>
    </location>
</feature>
<keyword evidence="3" id="KW-0863">Zinc-finger</keyword>
<comment type="subcellular location">
    <subcellularLocation>
        <location evidence="1">Nucleus</location>
    </subcellularLocation>
</comment>
<evidence type="ECO:0000256" key="4">
    <source>
        <dbReference type="SAM" id="MobiDB-lite"/>
    </source>
</evidence>
<name>A0A2R8ZHK8_PANPA</name>
<dbReference type="Proteomes" id="UP000240080">
    <property type="component" value="Unplaced"/>
</dbReference>
<keyword evidence="3" id="KW-0862">Zinc</keyword>
<evidence type="ECO:0000256" key="2">
    <source>
        <dbReference type="ARBA" id="ARBA00023242"/>
    </source>
</evidence>
<feature type="domain" description="C2H2-type" evidence="5">
    <location>
        <begin position="323"/>
        <end position="355"/>
    </location>
</feature>
<dbReference type="GO" id="GO:0014003">
    <property type="term" value="P:oligodendrocyte development"/>
    <property type="evidence" value="ECO:0007669"/>
    <property type="project" value="TreeGrafter"/>
</dbReference>
<dbReference type="GO" id="GO:0005634">
    <property type="term" value="C:nucleus"/>
    <property type="evidence" value="ECO:0007669"/>
    <property type="project" value="UniProtKB-SubCell"/>
</dbReference>
<keyword evidence="7" id="KW-1185">Reference proteome</keyword>
<evidence type="ECO:0000256" key="1">
    <source>
        <dbReference type="ARBA" id="ARBA00004123"/>
    </source>
</evidence>
<dbReference type="Ensembl" id="ENSPPAT00000019658.1">
    <property type="protein sequence ID" value="ENSPPAP00000004236.1"/>
    <property type="gene ID" value="ENSPPAG00000017978.1"/>
</dbReference>
<dbReference type="InterPro" id="IPR013087">
    <property type="entry name" value="Znf_C2H2_type"/>
</dbReference>
<keyword evidence="2" id="KW-0539">Nucleus</keyword>
<dbReference type="PANTHER" id="PTHR16516">
    <property type="entry name" value="AGAP007109-PA"/>
    <property type="match status" value="1"/>
</dbReference>
<feature type="domain" description="C2H2-type" evidence="5">
    <location>
        <begin position="365"/>
        <end position="388"/>
    </location>
</feature>
<dbReference type="SMART" id="SM00355">
    <property type="entry name" value="ZnF_C2H2"/>
    <property type="match status" value="2"/>
</dbReference>
<dbReference type="GeneTree" id="ENSGT00890000139463"/>
<dbReference type="GO" id="GO:0008270">
    <property type="term" value="F:zinc ion binding"/>
    <property type="evidence" value="ECO:0007669"/>
    <property type="project" value="UniProtKB-KW"/>
</dbReference>
<dbReference type="GO" id="GO:0006355">
    <property type="term" value="P:regulation of DNA-templated transcription"/>
    <property type="evidence" value="ECO:0007669"/>
    <property type="project" value="TreeGrafter"/>
</dbReference>
<feature type="region of interest" description="Disordered" evidence="4">
    <location>
        <begin position="124"/>
        <end position="223"/>
    </location>
</feature>
<evidence type="ECO:0000313" key="7">
    <source>
        <dbReference type="Proteomes" id="UP000240080"/>
    </source>
</evidence>
<gene>
    <name evidence="6" type="primary">ZNF488</name>
</gene>
<dbReference type="Gene3D" id="3.30.160.60">
    <property type="entry name" value="Classic Zinc Finger"/>
    <property type="match status" value="1"/>
</dbReference>
<dbReference type="PROSITE" id="PS50157">
    <property type="entry name" value="ZINC_FINGER_C2H2_2"/>
    <property type="match status" value="2"/>
</dbReference>
<keyword evidence="3" id="KW-0479">Metal-binding</keyword>
<sequence length="388" mass="41911">MHATAVTLRGPRALWPSVSSPVSWGASISHGSLLGQALQNPKPPKTDECQSGHLAYPVAPALVITMAAGKGAPLSPSAENRWRLSEPELGRGCKPVLLEKTNRLGPEAAVGRVGRDVGSAELALLAAPGKPRPGKPLPAKTRGEQRQSAFTELPRMKDWQVDAQAQEREHDDPTGQPGAPQPTQNIPRDPAGSKVFSVWPSGARGEQRSAFSKPTKRPAERPELTSVFPAGESADALGELSGLLNTTDLACWGRLSTPKLLVGDLWNLQALPQNAPLCSTFLGAPTLWLEHTQAQVPPPSSSSTTSWALLPPTLTSLGLSTQNWCAKCNLSFRLTSDLVFHMRSHHKKEHAGPDPHSQKRREEALACPVCQEHFRERHHLSRHMTSHS</sequence>
<accession>A0A2R8ZHK8</accession>
<proteinExistence type="predicted"/>
<dbReference type="PROSITE" id="PS00028">
    <property type="entry name" value="ZINC_FINGER_C2H2_1"/>
    <property type="match status" value="2"/>
</dbReference>
<evidence type="ECO:0000256" key="3">
    <source>
        <dbReference type="PROSITE-ProRule" id="PRU00042"/>
    </source>
</evidence>
<reference evidence="6" key="2">
    <citation type="submission" date="2025-09" db="UniProtKB">
        <authorList>
            <consortium name="Ensembl"/>
        </authorList>
    </citation>
    <scope>IDENTIFICATION</scope>
</reference>